<reference evidence="1" key="1">
    <citation type="submission" date="2023-02" db="EMBL/GenBank/DDBJ databases">
        <title>Genome of toxic invasive species Heracleum sosnowskyi carries increased number of genes despite the absence of recent whole-genome duplications.</title>
        <authorList>
            <person name="Schelkunov M."/>
            <person name="Shtratnikova V."/>
            <person name="Makarenko M."/>
            <person name="Klepikova A."/>
            <person name="Omelchenko D."/>
            <person name="Novikova G."/>
            <person name="Obukhova E."/>
            <person name="Bogdanov V."/>
            <person name="Penin A."/>
            <person name="Logacheva M."/>
        </authorList>
    </citation>
    <scope>NUCLEOTIDE SEQUENCE</scope>
    <source>
        <strain evidence="1">Hsosn_3</strain>
        <tissue evidence="1">Leaf</tissue>
    </source>
</reference>
<dbReference type="Gene3D" id="2.40.70.10">
    <property type="entry name" value="Acid Proteases"/>
    <property type="match status" value="1"/>
</dbReference>
<protein>
    <recommendedName>
        <fullName evidence="3">Reverse transcriptase domain-containing protein</fullName>
    </recommendedName>
</protein>
<keyword evidence="2" id="KW-1185">Reference proteome</keyword>
<dbReference type="SUPFAM" id="SSF50630">
    <property type="entry name" value="Acid proteases"/>
    <property type="match status" value="1"/>
</dbReference>
<dbReference type="Proteomes" id="UP001237642">
    <property type="component" value="Unassembled WGS sequence"/>
</dbReference>
<dbReference type="AlphaFoldDB" id="A0AAD8H699"/>
<proteinExistence type="predicted"/>
<dbReference type="InterPro" id="IPR021109">
    <property type="entry name" value="Peptidase_aspartic_dom_sf"/>
</dbReference>
<name>A0AAD8H699_9APIA</name>
<sequence>MNQATPVPTPAFPMSFNQPEMASSSTYPALIYPAPARNFNMNMKDAIQSSDVVSGMLSVNGNDAKILIDSRATRSFVSRSFVDKLKCETQLLCEPLSIILANQDKVSVNHVYPHCKIEIDGHVFPTNLIPFQLGEFDVILGMDWLTNFSAQIDCKGKKVVVRTPQGKKVVFKG</sequence>
<dbReference type="Pfam" id="PF08284">
    <property type="entry name" value="RVP_2"/>
    <property type="match status" value="1"/>
</dbReference>
<dbReference type="PANTHER" id="PTHR15503">
    <property type="entry name" value="LDOC1 RELATED"/>
    <property type="match status" value="1"/>
</dbReference>
<dbReference type="EMBL" id="JAUIZM010000010">
    <property type="protein sequence ID" value="KAK1360434.1"/>
    <property type="molecule type" value="Genomic_DNA"/>
</dbReference>
<dbReference type="PANTHER" id="PTHR15503:SF42">
    <property type="entry name" value="ZINC FINGER, CCHC-TYPE, RETROTRANSPOSON GAG DOMAIN, ASPARTIC PEPTIDASE DOMAIN PROTEIN-RELATED"/>
    <property type="match status" value="1"/>
</dbReference>
<gene>
    <name evidence="1" type="ORF">POM88_044908</name>
</gene>
<accession>A0AAD8H699</accession>
<evidence type="ECO:0000313" key="2">
    <source>
        <dbReference type="Proteomes" id="UP001237642"/>
    </source>
</evidence>
<evidence type="ECO:0000313" key="1">
    <source>
        <dbReference type="EMBL" id="KAK1360434.1"/>
    </source>
</evidence>
<dbReference type="CDD" id="cd00303">
    <property type="entry name" value="retropepsin_like"/>
    <property type="match status" value="1"/>
</dbReference>
<dbReference type="InterPro" id="IPR032567">
    <property type="entry name" value="RTL1-rel"/>
</dbReference>
<comment type="caution">
    <text evidence="1">The sequence shown here is derived from an EMBL/GenBank/DDBJ whole genome shotgun (WGS) entry which is preliminary data.</text>
</comment>
<organism evidence="1 2">
    <name type="scientific">Heracleum sosnowskyi</name>
    <dbReference type="NCBI Taxonomy" id="360622"/>
    <lineage>
        <taxon>Eukaryota</taxon>
        <taxon>Viridiplantae</taxon>
        <taxon>Streptophyta</taxon>
        <taxon>Embryophyta</taxon>
        <taxon>Tracheophyta</taxon>
        <taxon>Spermatophyta</taxon>
        <taxon>Magnoliopsida</taxon>
        <taxon>eudicotyledons</taxon>
        <taxon>Gunneridae</taxon>
        <taxon>Pentapetalae</taxon>
        <taxon>asterids</taxon>
        <taxon>campanulids</taxon>
        <taxon>Apiales</taxon>
        <taxon>Apiaceae</taxon>
        <taxon>Apioideae</taxon>
        <taxon>apioid superclade</taxon>
        <taxon>Tordylieae</taxon>
        <taxon>Tordyliinae</taxon>
        <taxon>Heracleum</taxon>
    </lineage>
</organism>
<reference evidence="1" key="2">
    <citation type="submission" date="2023-05" db="EMBL/GenBank/DDBJ databases">
        <authorList>
            <person name="Schelkunov M.I."/>
        </authorList>
    </citation>
    <scope>NUCLEOTIDE SEQUENCE</scope>
    <source>
        <strain evidence="1">Hsosn_3</strain>
        <tissue evidence="1">Leaf</tissue>
    </source>
</reference>
<evidence type="ECO:0008006" key="3">
    <source>
        <dbReference type="Google" id="ProtNLM"/>
    </source>
</evidence>